<dbReference type="HAMAP" id="MF_00639">
    <property type="entry name" value="MurD"/>
    <property type="match status" value="1"/>
</dbReference>
<evidence type="ECO:0000256" key="6">
    <source>
        <dbReference type="ARBA" id="ARBA00022741"/>
    </source>
</evidence>
<feature type="domain" description="Mur ligase central" evidence="13">
    <location>
        <begin position="121"/>
        <end position="309"/>
    </location>
</feature>
<dbReference type="SUPFAM" id="SSF53623">
    <property type="entry name" value="MurD-like peptide ligases, catalytic domain"/>
    <property type="match status" value="1"/>
</dbReference>
<keyword evidence="8 9" id="KW-0131">Cell cycle</keyword>
<comment type="function">
    <text evidence="9 10">Cell wall formation. Catalyzes the addition of glutamate to the nucleotide precursor UDP-N-acetylmuramoyl-L-alanine (UMA).</text>
</comment>
<evidence type="ECO:0000313" key="15">
    <source>
        <dbReference type="Proteomes" id="UP001216440"/>
    </source>
</evidence>
<dbReference type="Pfam" id="PF00070">
    <property type="entry name" value="Pyr_redox"/>
    <property type="match status" value="1"/>
</dbReference>
<evidence type="ECO:0000313" key="14">
    <source>
        <dbReference type="EMBL" id="WGD43485.1"/>
    </source>
</evidence>
<evidence type="ECO:0000256" key="8">
    <source>
        <dbReference type="ARBA" id="ARBA00023306"/>
    </source>
</evidence>
<dbReference type="EMBL" id="CP121682">
    <property type="protein sequence ID" value="WGD43485.1"/>
    <property type="molecule type" value="Genomic_DNA"/>
</dbReference>
<feature type="domain" description="Mur ligase C-terminal" evidence="12">
    <location>
        <begin position="331"/>
        <end position="450"/>
    </location>
</feature>
<feature type="binding site" evidence="9">
    <location>
        <begin position="123"/>
        <end position="129"/>
    </location>
    <ligand>
        <name>ATP</name>
        <dbReference type="ChEBI" id="CHEBI:30616"/>
    </ligand>
</feature>
<dbReference type="InterPro" id="IPR039648">
    <property type="entry name" value="DHPH_N"/>
</dbReference>
<evidence type="ECO:0000256" key="10">
    <source>
        <dbReference type="RuleBase" id="RU003664"/>
    </source>
</evidence>
<evidence type="ECO:0000256" key="9">
    <source>
        <dbReference type="HAMAP-Rule" id="MF_00639"/>
    </source>
</evidence>
<dbReference type="PANTHER" id="PTHR43692:SF1">
    <property type="entry name" value="UDP-N-ACETYLMURAMOYLALANINE--D-GLUTAMATE LIGASE"/>
    <property type="match status" value="1"/>
</dbReference>
<comment type="pathway">
    <text evidence="2 9 10">Cell wall biogenesis; peptidoglycan biosynthesis.</text>
</comment>
<dbReference type="Pfam" id="PF02875">
    <property type="entry name" value="Mur_ligase_C"/>
    <property type="match status" value="1"/>
</dbReference>
<dbReference type="InterPro" id="IPR036565">
    <property type="entry name" value="Mur-like_cat_sf"/>
</dbReference>
<keyword evidence="9 10" id="KW-0961">Cell wall biogenesis/degradation</keyword>
<dbReference type="InterPro" id="IPR018109">
    <property type="entry name" value="Folylpolyglutamate_synth_CS"/>
</dbReference>
<dbReference type="EC" id="6.3.2.9" evidence="9 10"/>
<comment type="subcellular location">
    <subcellularLocation>
        <location evidence="1 9 10">Cytoplasm</location>
    </subcellularLocation>
</comment>
<organism evidence="14 15">
    <name type="scientific">Streptomyces cathayae</name>
    <dbReference type="NCBI Taxonomy" id="3031124"/>
    <lineage>
        <taxon>Bacteria</taxon>
        <taxon>Bacillati</taxon>
        <taxon>Actinomycetota</taxon>
        <taxon>Actinomycetes</taxon>
        <taxon>Kitasatosporales</taxon>
        <taxon>Streptomycetaceae</taxon>
        <taxon>Streptomyces</taxon>
    </lineage>
</organism>
<proteinExistence type="inferred from homology"/>
<dbReference type="NCBIfam" id="TIGR01087">
    <property type="entry name" value="murD"/>
    <property type="match status" value="1"/>
</dbReference>
<dbReference type="PANTHER" id="PTHR43692">
    <property type="entry name" value="UDP-N-ACETYLMURAMOYLALANINE--D-GLUTAMATE LIGASE"/>
    <property type="match status" value="1"/>
</dbReference>
<dbReference type="Gene3D" id="3.90.190.20">
    <property type="entry name" value="Mur ligase, C-terminal domain"/>
    <property type="match status" value="1"/>
</dbReference>
<comment type="catalytic activity">
    <reaction evidence="9 10">
        <text>UDP-N-acetyl-alpha-D-muramoyl-L-alanine + D-glutamate + ATP = UDP-N-acetyl-alpha-D-muramoyl-L-alanyl-D-glutamate + ADP + phosphate + H(+)</text>
        <dbReference type="Rhea" id="RHEA:16429"/>
        <dbReference type="ChEBI" id="CHEBI:15378"/>
        <dbReference type="ChEBI" id="CHEBI:29986"/>
        <dbReference type="ChEBI" id="CHEBI:30616"/>
        <dbReference type="ChEBI" id="CHEBI:43474"/>
        <dbReference type="ChEBI" id="CHEBI:83898"/>
        <dbReference type="ChEBI" id="CHEBI:83900"/>
        <dbReference type="ChEBI" id="CHEBI:456216"/>
        <dbReference type="EC" id="6.3.2.9"/>
    </reaction>
</comment>
<sequence>MGSGQVTDWQGKHVTVAGLGVSGVPAAKVLHGLGARVTVVNDGDDPRAREQAAELEALGIAVRLGDGATLPDGTELIVTAPGWKPDKPLFAAADEAGVPVWGDVELAWRLRKPDAAPWLAVTGTNGKTTTVQMLASILRAAGLRTAAVGNIGVSLLDVVTGEEEYDVLAVELSSYQLHWAPSLRAHSATVLNLAPDHLDWHGSMEAYAADKGRVYEGNRIACVYNADATDKPSTEDLVRAADVEEGCRAVGFTLGTPGPSQLGVVEGILVDRAFVEDRYSSAQELAEVTDVDPPAPHNIANALAAAALARAFGVPAAAVRDGLRAFTPDAHRVAHVADVDGVAYVDDSKATNTHAAQASLAAYESIVWIAGGLAKGATFDELVAGAAKRLRGAVLIGRDRELIREALARHAPEVPVVDLDRTDTGAMLQAVQEAKRLARPGDTVLLAPACASMDMFADYNRRGEAFAQAVRELGA</sequence>
<dbReference type="InterPro" id="IPR005762">
    <property type="entry name" value="MurD"/>
</dbReference>
<reference evidence="14 15" key="1">
    <citation type="submission" date="2023-03" db="EMBL/GenBank/DDBJ databases">
        <authorList>
            <person name="Mo P."/>
        </authorList>
    </citation>
    <scope>NUCLEOTIDE SEQUENCE [LARGE SCALE GENOMIC DNA]</scope>
    <source>
        <strain evidence="14 15">HUAS 5</strain>
    </source>
</reference>
<comment type="similarity">
    <text evidence="9">Belongs to the MurCDEF family.</text>
</comment>
<dbReference type="PROSITE" id="PS01011">
    <property type="entry name" value="FOLYLPOLYGLU_SYNT_1"/>
    <property type="match status" value="1"/>
</dbReference>
<keyword evidence="7 9" id="KW-0067">ATP-binding</keyword>
<dbReference type="SUPFAM" id="SSF53244">
    <property type="entry name" value="MurD-like peptide ligases, peptide-binding domain"/>
    <property type="match status" value="1"/>
</dbReference>
<dbReference type="Pfam" id="PF08245">
    <property type="entry name" value="Mur_ligase_M"/>
    <property type="match status" value="1"/>
</dbReference>
<dbReference type="InterPro" id="IPR013221">
    <property type="entry name" value="Mur_ligase_cen"/>
</dbReference>
<evidence type="ECO:0000256" key="4">
    <source>
        <dbReference type="ARBA" id="ARBA00022598"/>
    </source>
</evidence>
<evidence type="ECO:0000256" key="1">
    <source>
        <dbReference type="ARBA" id="ARBA00004496"/>
    </source>
</evidence>
<evidence type="ECO:0000256" key="2">
    <source>
        <dbReference type="ARBA" id="ARBA00004752"/>
    </source>
</evidence>
<evidence type="ECO:0000256" key="7">
    <source>
        <dbReference type="ARBA" id="ARBA00022840"/>
    </source>
</evidence>
<protein>
    <recommendedName>
        <fullName evidence="9 10">UDP-N-acetylmuramoylalanine--D-glutamate ligase</fullName>
        <ecNumber evidence="9 10">6.3.2.9</ecNumber>
    </recommendedName>
    <alternativeName>
        <fullName evidence="9">D-glutamic acid-adding enzyme</fullName>
    </alternativeName>
    <alternativeName>
        <fullName evidence="9">UDP-N-acetylmuramoyl-L-alanyl-D-glutamate synthetase</fullName>
    </alternativeName>
</protein>
<keyword evidence="9 10" id="KW-0133">Cell shape</keyword>
<keyword evidence="6 9" id="KW-0547">Nucleotide-binding</keyword>
<gene>
    <name evidence="9 14" type="primary">murD</name>
    <name evidence="14" type="ORF">PYS65_27010</name>
</gene>
<accession>A0ABY8K5D7</accession>
<dbReference type="Proteomes" id="UP001216440">
    <property type="component" value="Chromosome"/>
</dbReference>
<keyword evidence="4 9" id="KW-0436">Ligase</keyword>
<dbReference type="InterPro" id="IPR036615">
    <property type="entry name" value="Mur_ligase_C_dom_sf"/>
</dbReference>
<dbReference type="Gene3D" id="3.40.1190.10">
    <property type="entry name" value="Mur-like, catalytic domain"/>
    <property type="match status" value="1"/>
</dbReference>
<keyword evidence="15" id="KW-1185">Reference proteome</keyword>
<evidence type="ECO:0000256" key="5">
    <source>
        <dbReference type="ARBA" id="ARBA00022618"/>
    </source>
</evidence>
<evidence type="ECO:0000259" key="13">
    <source>
        <dbReference type="Pfam" id="PF08245"/>
    </source>
</evidence>
<keyword evidence="9 10" id="KW-0573">Peptidoglycan synthesis</keyword>
<dbReference type="SUPFAM" id="SSF51984">
    <property type="entry name" value="MurCD N-terminal domain"/>
    <property type="match status" value="1"/>
</dbReference>
<dbReference type="Gene3D" id="3.40.50.720">
    <property type="entry name" value="NAD(P)-binding Rossmann-like Domain"/>
    <property type="match status" value="1"/>
</dbReference>
<evidence type="ECO:0000259" key="11">
    <source>
        <dbReference type="Pfam" id="PF00070"/>
    </source>
</evidence>
<dbReference type="InterPro" id="IPR004101">
    <property type="entry name" value="Mur_ligase_C"/>
</dbReference>
<keyword evidence="5 9" id="KW-0132">Cell division</keyword>
<feature type="domain" description="Pyridine nucleotide-disulphide oxidoreductase N-terminal" evidence="11">
    <location>
        <begin position="13"/>
        <end position="66"/>
    </location>
</feature>
<evidence type="ECO:0000256" key="3">
    <source>
        <dbReference type="ARBA" id="ARBA00022490"/>
    </source>
</evidence>
<keyword evidence="3 9" id="KW-0963">Cytoplasm</keyword>
<dbReference type="RefSeq" id="WP_279336536.1">
    <property type="nucleotide sequence ID" value="NZ_CP121682.1"/>
</dbReference>
<name>A0ABY8K5D7_9ACTN</name>
<dbReference type="GO" id="GO:0008764">
    <property type="term" value="F:UDP-N-acetylmuramoylalanine-D-glutamate ligase activity"/>
    <property type="evidence" value="ECO:0007669"/>
    <property type="project" value="UniProtKB-EC"/>
</dbReference>
<evidence type="ECO:0000259" key="12">
    <source>
        <dbReference type="Pfam" id="PF02875"/>
    </source>
</evidence>